<name>A0A6A6CPA2_ZASCE</name>
<keyword evidence="2" id="KW-1185">Reference proteome</keyword>
<dbReference type="AlphaFoldDB" id="A0A6A6CPA2"/>
<accession>A0A6A6CPA2</accession>
<reference evidence="1" key="1">
    <citation type="journal article" date="2020" name="Stud. Mycol.">
        <title>101 Dothideomycetes genomes: a test case for predicting lifestyles and emergence of pathogens.</title>
        <authorList>
            <person name="Haridas S."/>
            <person name="Albert R."/>
            <person name="Binder M."/>
            <person name="Bloem J."/>
            <person name="Labutti K."/>
            <person name="Salamov A."/>
            <person name="Andreopoulos B."/>
            <person name="Baker S."/>
            <person name="Barry K."/>
            <person name="Bills G."/>
            <person name="Bluhm B."/>
            <person name="Cannon C."/>
            <person name="Castanera R."/>
            <person name="Culley D."/>
            <person name="Daum C."/>
            <person name="Ezra D."/>
            <person name="Gonzalez J."/>
            <person name="Henrissat B."/>
            <person name="Kuo A."/>
            <person name="Liang C."/>
            <person name="Lipzen A."/>
            <person name="Lutzoni F."/>
            <person name="Magnuson J."/>
            <person name="Mondo S."/>
            <person name="Nolan M."/>
            <person name="Ohm R."/>
            <person name="Pangilinan J."/>
            <person name="Park H.-J."/>
            <person name="Ramirez L."/>
            <person name="Alfaro M."/>
            <person name="Sun H."/>
            <person name="Tritt A."/>
            <person name="Yoshinaga Y."/>
            <person name="Zwiers L.-H."/>
            <person name="Turgeon B."/>
            <person name="Goodwin S."/>
            <person name="Spatafora J."/>
            <person name="Crous P."/>
            <person name="Grigoriev I."/>
        </authorList>
    </citation>
    <scope>NUCLEOTIDE SEQUENCE</scope>
    <source>
        <strain evidence="1">ATCC 36951</strain>
    </source>
</reference>
<dbReference type="RefSeq" id="XP_033669863.1">
    <property type="nucleotide sequence ID" value="XM_033812223.1"/>
</dbReference>
<evidence type="ECO:0008006" key="3">
    <source>
        <dbReference type="Google" id="ProtNLM"/>
    </source>
</evidence>
<evidence type="ECO:0000313" key="2">
    <source>
        <dbReference type="Proteomes" id="UP000799537"/>
    </source>
</evidence>
<dbReference type="OrthoDB" id="3839194at2759"/>
<organism evidence="1 2">
    <name type="scientific">Zasmidium cellare ATCC 36951</name>
    <dbReference type="NCBI Taxonomy" id="1080233"/>
    <lineage>
        <taxon>Eukaryota</taxon>
        <taxon>Fungi</taxon>
        <taxon>Dikarya</taxon>
        <taxon>Ascomycota</taxon>
        <taxon>Pezizomycotina</taxon>
        <taxon>Dothideomycetes</taxon>
        <taxon>Dothideomycetidae</taxon>
        <taxon>Mycosphaerellales</taxon>
        <taxon>Mycosphaerellaceae</taxon>
        <taxon>Zasmidium</taxon>
    </lineage>
</organism>
<dbReference type="GeneID" id="54565495"/>
<dbReference type="EMBL" id="ML993589">
    <property type="protein sequence ID" value="KAF2168974.1"/>
    <property type="molecule type" value="Genomic_DNA"/>
</dbReference>
<evidence type="ECO:0000313" key="1">
    <source>
        <dbReference type="EMBL" id="KAF2168974.1"/>
    </source>
</evidence>
<proteinExistence type="predicted"/>
<dbReference type="Proteomes" id="UP000799537">
    <property type="component" value="Unassembled WGS sequence"/>
</dbReference>
<sequence length="373" mass="42164">MTSPPEESPSLLLKLSAELIVWIAEECEPTDLPNLRLSCRELTAASQDAFLERFFCTRYTVLADPTSMRNLVQITAAPQLCKKIKHLRFSLAVLSDDSGDYTRRILECRGDQLRPTCADRAKNEALRGVYRRLTKEWEDYKWTSTCDDLFAILTNLANSKAEPPYISMVDDSPDYESRDLPSAHGRLSSELGYEECLTIARFMPRAPFELVMGAIHLTGFPVKRLACGSARHPIHLAAFIGVTSLTSLRVLELDLKCDNHHFFFGQNQQEAASAMALPDALLHAKQLESLTLSQTFAMAREAYQNVIFRKIVEYSKLYQDQFLPRLRVLRFDGYLGDIALMERFKQLKLPMLSDVVVRGANFVDFGPGPLLMG</sequence>
<protein>
    <recommendedName>
        <fullName evidence="3">F-box domain-containing protein</fullName>
    </recommendedName>
</protein>
<gene>
    <name evidence="1" type="ORF">M409DRAFT_52953</name>
</gene>